<keyword evidence="6" id="KW-0408">Iron</keyword>
<dbReference type="InterPro" id="IPR013983">
    <property type="entry name" value="Ald_Fedxn_OxRdtase_N"/>
</dbReference>
<evidence type="ECO:0000256" key="3">
    <source>
        <dbReference type="ARBA" id="ARBA00022485"/>
    </source>
</evidence>
<dbReference type="Pfam" id="PF01314">
    <property type="entry name" value="AFOR_C"/>
    <property type="match status" value="1"/>
</dbReference>
<proteinExistence type="inferred from homology"/>
<sequence>MSVFPDAKVLEVDLTSGVIRKRSIPGDTYRLYPGGSALGLYLILQEMEPGVDPLSPENMLVFSTSMLTGLPISGQSRVMITTKSPLTDTIGDSQAGGFFPAHLRNSGYDAVVLKGKAEKPVYLYIDGDEVAIKDASSIWGKVTGETEAIIREELGENQLEIAEIGPAGENLVKYAAVMNMANRANGRNGTGAVMGSKNLKAIAVKKVKPRKAYDPVAFKALSGNVKERIGDNPNIQGLSANGTNGELAPTSEEGFLPTRNFLSGYFGEKVDKIDGTAVMNSIFKESDTCFACAIRCKRVVEIEGKVDPLYGGPEYETAATFGSYCDVDNLEDVSIANQYCNMYGLDTISCGATIAFAMECYEKGLLTKEETDGVDLSFGKSENFADIIEKISLREGFGNLLAEGTHRMAEKIGPEAMKLSMCVKKQELPAHMPHYKPAIGLLYAVNSFGADHQSCEHDPFLTMPEDSFERKRLAMIGIDKGYEDSFAMDDNKVKFTIAGQKFFSTMDTLGLCQFAWGPTWQLYGPDDMVDLCKAGVGWDASIEELLEVGERRINMMRYFNMREGFCKKDDYLPERMFEPLTDGPQKGFRFDKDSFLEFREKYYQMMDWNEDGNPTDETLEKLSLDWLLEKR</sequence>
<dbReference type="InterPro" id="IPR001203">
    <property type="entry name" value="OxRdtase_Ald_Fedxn_C"/>
</dbReference>
<dbReference type="Pfam" id="PF02730">
    <property type="entry name" value="AFOR_N"/>
    <property type="match status" value="1"/>
</dbReference>
<dbReference type="SMART" id="SM00790">
    <property type="entry name" value="AFOR_N"/>
    <property type="match status" value="1"/>
</dbReference>
<feature type="domain" description="Aldehyde ferredoxin oxidoreductase N-terminal" evidence="9">
    <location>
        <begin position="8"/>
        <end position="208"/>
    </location>
</feature>
<reference evidence="10 11" key="1">
    <citation type="submission" date="2016-10" db="EMBL/GenBank/DDBJ databases">
        <authorList>
            <person name="de Groot N.N."/>
        </authorList>
    </citation>
    <scope>NUCLEOTIDE SEQUENCE [LARGE SCALE GENOMIC DNA]</scope>
    <source>
        <strain evidence="10 11">APO</strain>
    </source>
</reference>
<dbReference type="Gene3D" id="3.60.9.10">
    <property type="entry name" value="Aldehyde ferredoxin oxidoreductase, N-terminal domain"/>
    <property type="match status" value="1"/>
</dbReference>
<keyword evidence="7" id="KW-0411">Iron-sulfur</keyword>
<dbReference type="InterPro" id="IPR013985">
    <property type="entry name" value="Ald_Fedxn_OxRdtase_dom3"/>
</dbReference>
<comment type="cofactor">
    <cofactor evidence="1">
        <name>[4Fe-4S] cluster</name>
        <dbReference type="ChEBI" id="CHEBI:49883"/>
    </cofactor>
</comment>
<dbReference type="Gene3D" id="1.10.569.10">
    <property type="entry name" value="Aldehyde Ferredoxin Oxidoreductase Protein, subunit A, domain 2"/>
    <property type="match status" value="1"/>
</dbReference>
<comment type="cofactor">
    <cofactor evidence="8">
        <name>tungstopterin</name>
        <dbReference type="ChEBI" id="CHEBI:30402"/>
    </cofactor>
</comment>
<dbReference type="PANTHER" id="PTHR30038:SF0">
    <property type="entry name" value="TUNGSTEN-CONTAINING ALDEHYDE FERREDOXIN OXIDOREDUCTASE"/>
    <property type="match status" value="1"/>
</dbReference>
<evidence type="ECO:0000313" key="10">
    <source>
        <dbReference type="EMBL" id="SDZ07551.1"/>
    </source>
</evidence>
<dbReference type="Proteomes" id="UP000199230">
    <property type="component" value="Unassembled WGS sequence"/>
</dbReference>
<name>A0A1H3Q2Z9_9FIRM</name>
<dbReference type="GO" id="GO:0051539">
    <property type="term" value="F:4 iron, 4 sulfur cluster binding"/>
    <property type="evidence" value="ECO:0007669"/>
    <property type="project" value="UniProtKB-KW"/>
</dbReference>
<dbReference type="EMBL" id="FNPV01000008">
    <property type="protein sequence ID" value="SDZ07551.1"/>
    <property type="molecule type" value="Genomic_DNA"/>
</dbReference>
<accession>A0A1H3Q2Z9</accession>
<dbReference type="InterPro" id="IPR051919">
    <property type="entry name" value="W-dependent_AOR"/>
</dbReference>
<keyword evidence="11" id="KW-1185">Reference proteome</keyword>
<dbReference type="GO" id="GO:0009055">
    <property type="term" value="F:electron transfer activity"/>
    <property type="evidence" value="ECO:0007669"/>
    <property type="project" value="InterPro"/>
</dbReference>
<comment type="similarity">
    <text evidence="2">Belongs to the AOR/FOR family.</text>
</comment>
<evidence type="ECO:0000313" key="11">
    <source>
        <dbReference type="Proteomes" id="UP000199230"/>
    </source>
</evidence>
<dbReference type="SUPFAM" id="SSF48310">
    <property type="entry name" value="Aldehyde ferredoxin oxidoreductase, C-terminal domains"/>
    <property type="match status" value="1"/>
</dbReference>
<evidence type="ECO:0000256" key="2">
    <source>
        <dbReference type="ARBA" id="ARBA00011032"/>
    </source>
</evidence>
<evidence type="ECO:0000256" key="6">
    <source>
        <dbReference type="ARBA" id="ARBA00023004"/>
    </source>
</evidence>
<dbReference type="OrthoDB" id="9763894at2"/>
<evidence type="ECO:0000256" key="5">
    <source>
        <dbReference type="ARBA" id="ARBA00023002"/>
    </source>
</evidence>
<keyword evidence="5" id="KW-0560">Oxidoreductase</keyword>
<dbReference type="InterPro" id="IPR013984">
    <property type="entry name" value="Ald_Fedxn_OxRdtase_dom2"/>
</dbReference>
<evidence type="ECO:0000256" key="1">
    <source>
        <dbReference type="ARBA" id="ARBA00001966"/>
    </source>
</evidence>
<dbReference type="AlphaFoldDB" id="A0A1H3Q2Z9"/>
<dbReference type="RefSeq" id="WP_093314511.1">
    <property type="nucleotide sequence ID" value="NZ_FNPV01000008.1"/>
</dbReference>
<evidence type="ECO:0000256" key="7">
    <source>
        <dbReference type="ARBA" id="ARBA00023014"/>
    </source>
</evidence>
<dbReference type="GO" id="GO:0046872">
    <property type="term" value="F:metal ion binding"/>
    <property type="evidence" value="ECO:0007669"/>
    <property type="project" value="UniProtKB-KW"/>
</dbReference>
<dbReference type="PANTHER" id="PTHR30038">
    <property type="entry name" value="ALDEHYDE FERREDOXIN OXIDOREDUCTASE"/>
    <property type="match status" value="1"/>
</dbReference>
<dbReference type="STRING" id="159292.SAMN05192546_10834"/>
<evidence type="ECO:0000256" key="4">
    <source>
        <dbReference type="ARBA" id="ARBA00022723"/>
    </source>
</evidence>
<keyword evidence="4" id="KW-0479">Metal-binding</keyword>
<evidence type="ECO:0000256" key="8">
    <source>
        <dbReference type="ARBA" id="ARBA00049934"/>
    </source>
</evidence>
<gene>
    <name evidence="10" type="ORF">SAMN05192546_10834</name>
</gene>
<dbReference type="InterPro" id="IPR036021">
    <property type="entry name" value="Tungsten_al_ferr_oxy-like_C"/>
</dbReference>
<protein>
    <submittedName>
        <fullName evidence="10">Aldehyde:ferredoxin oxidoreductase</fullName>
    </submittedName>
</protein>
<keyword evidence="3" id="KW-0004">4Fe-4S</keyword>
<organism evidence="10 11">
    <name type="scientific">Tindallia californiensis</name>
    <dbReference type="NCBI Taxonomy" id="159292"/>
    <lineage>
        <taxon>Bacteria</taxon>
        <taxon>Bacillati</taxon>
        <taxon>Bacillota</taxon>
        <taxon>Clostridia</taxon>
        <taxon>Peptostreptococcales</taxon>
        <taxon>Tindalliaceae</taxon>
        <taxon>Tindallia</taxon>
    </lineage>
</organism>
<evidence type="ECO:0000259" key="9">
    <source>
        <dbReference type="SMART" id="SM00790"/>
    </source>
</evidence>
<dbReference type="GO" id="GO:0016625">
    <property type="term" value="F:oxidoreductase activity, acting on the aldehyde or oxo group of donors, iron-sulfur protein as acceptor"/>
    <property type="evidence" value="ECO:0007669"/>
    <property type="project" value="InterPro"/>
</dbReference>
<dbReference type="Gene3D" id="1.10.599.10">
    <property type="entry name" value="Aldehyde Ferredoxin Oxidoreductase Protein, subunit A, domain 3"/>
    <property type="match status" value="1"/>
</dbReference>
<dbReference type="SUPFAM" id="SSF56228">
    <property type="entry name" value="Aldehyde ferredoxin oxidoreductase, N-terminal domain"/>
    <property type="match status" value="1"/>
</dbReference>
<dbReference type="InterPro" id="IPR036503">
    <property type="entry name" value="Ald_Fedxn_OxRdtase_N_sf"/>
</dbReference>